<keyword evidence="3" id="KW-1185">Reference proteome</keyword>
<feature type="non-terminal residue" evidence="2">
    <location>
        <position position="1"/>
    </location>
</feature>
<name>A0AAV1DIU1_OLDCO</name>
<feature type="region of interest" description="Disordered" evidence="1">
    <location>
        <begin position="1"/>
        <end position="52"/>
    </location>
</feature>
<reference evidence="2" key="1">
    <citation type="submission" date="2023-03" db="EMBL/GenBank/DDBJ databases">
        <authorList>
            <person name="Julca I."/>
        </authorList>
    </citation>
    <scope>NUCLEOTIDE SEQUENCE</scope>
</reference>
<organism evidence="2 3">
    <name type="scientific">Oldenlandia corymbosa var. corymbosa</name>
    <dbReference type="NCBI Taxonomy" id="529605"/>
    <lineage>
        <taxon>Eukaryota</taxon>
        <taxon>Viridiplantae</taxon>
        <taxon>Streptophyta</taxon>
        <taxon>Embryophyta</taxon>
        <taxon>Tracheophyta</taxon>
        <taxon>Spermatophyta</taxon>
        <taxon>Magnoliopsida</taxon>
        <taxon>eudicotyledons</taxon>
        <taxon>Gunneridae</taxon>
        <taxon>Pentapetalae</taxon>
        <taxon>asterids</taxon>
        <taxon>lamiids</taxon>
        <taxon>Gentianales</taxon>
        <taxon>Rubiaceae</taxon>
        <taxon>Rubioideae</taxon>
        <taxon>Spermacoceae</taxon>
        <taxon>Hedyotis-Oldenlandia complex</taxon>
        <taxon>Oldenlandia</taxon>
    </lineage>
</organism>
<accession>A0AAV1DIU1</accession>
<gene>
    <name evidence="2" type="ORF">OLC1_LOCUS15194</name>
</gene>
<sequence length="52" mass="5728">NIAASFPGPGDMARGDQGHRMSHTARAEGYLISNPLHELDNPRHRSDSYKVP</sequence>
<evidence type="ECO:0000313" key="3">
    <source>
        <dbReference type="Proteomes" id="UP001161247"/>
    </source>
</evidence>
<dbReference type="Proteomes" id="UP001161247">
    <property type="component" value="Chromosome 5"/>
</dbReference>
<protein>
    <submittedName>
        <fullName evidence="2">OLC1v1005961C1</fullName>
    </submittedName>
</protein>
<evidence type="ECO:0000313" key="2">
    <source>
        <dbReference type="EMBL" id="CAI9106742.1"/>
    </source>
</evidence>
<evidence type="ECO:0000256" key="1">
    <source>
        <dbReference type="SAM" id="MobiDB-lite"/>
    </source>
</evidence>
<proteinExistence type="predicted"/>
<dbReference type="AlphaFoldDB" id="A0AAV1DIU1"/>
<feature type="compositionally biased region" description="Basic and acidic residues" evidence="1">
    <location>
        <begin position="37"/>
        <end position="52"/>
    </location>
</feature>
<dbReference type="EMBL" id="OX459122">
    <property type="protein sequence ID" value="CAI9106742.1"/>
    <property type="molecule type" value="Genomic_DNA"/>
</dbReference>